<reference evidence="1" key="1">
    <citation type="submission" date="2021-08" db="EMBL/GenBank/DDBJ databases">
        <title>The first chromosome-level gecko genome reveals the dynamic sex chromosomes of Neotropical dwarf geckos (Sphaerodactylidae: Sphaerodactylus).</title>
        <authorList>
            <person name="Pinto B.J."/>
            <person name="Keating S.E."/>
            <person name="Gamble T."/>
        </authorList>
    </citation>
    <scope>NUCLEOTIDE SEQUENCE</scope>
    <source>
        <strain evidence="1">TG3544</strain>
    </source>
</reference>
<dbReference type="EMBL" id="CM037628">
    <property type="protein sequence ID" value="KAH7996545.1"/>
    <property type="molecule type" value="Genomic_DNA"/>
</dbReference>
<keyword evidence="2" id="KW-1185">Reference proteome</keyword>
<evidence type="ECO:0000313" key="1">
    <source>
        <dbReference type="EMBL" id="KAH7996545.1"/>
    </source>
</evidence>
<protein>
    <submittedName>
        <fullName evidence="1">Uncharacterized protein</fullName>
    </submittedName>
</protein>
<name>A0ACB8EUN4_9SAUR</name>
<dbReference type="Proteomes" id="UP000827872">
    <property type="component" value="Linkage Group LG15"/>
</dbReference>
<organism evidence="1 2">
    <name type="scientific">Sphaerodactylus townsendi</name>
    <dbReference type="NCBI Taxonomy" id="933632"/>
    <lineage>
        <taxon>Eukaryota</taxon>
        <taxon>Metazoa</taxon>
        <taxon>Chordata</taxon>
        <taxon>Craniata</taxon>
        <taxon>Vertebrata</taxon>
        <taxon>Euteleostomi</taxon>
        <taxon>Lepidosauria</taxon>
        <taxon>Squamata</taxon>
        <taxon>Bifurcata</taxon>
        <taxon>Gekkota</taxon>
        <taxon>Sphaerodactylidae</taxon>
        <taxon>Sphaerodactylus</taxon>
    </lineage>
</organism>
<proteinExistence type="predicted"/>
<sequence length="388" mass="41903">MEEEENRHPPVREDPARGGEKPAAEPSLDADWDQSGAFCAGQVIILKALQQAMGSGLAPERQDPASEKDAECKQTNRRKWCRSSRSEGLGGSWLGTGDPALVCDRNPPMGEVFEAPCSAAVPALAGVLDYLEWACHLPQEVESSFGTQAVYGEEGLEEVELVAEVRLGDVGALSGVLRRDRSWRMQKSVCLGPSAPCWRGRRDCPVGHSSLLEQPRPLNPHRTLSVVDKGFWTSALARSENSLSQDFPAQTKGKTIRTQAEPAARDYESESVVVPLSPLRVRGEPLPADSTLAGDLPPEQMEAKVPGATGRVFVVDGSQGAWMLKQSPQLGKVSLEVATAGNAKLRTGEKASRGPRSWVSSRLEPGPRRNAGWKWEVGTQGIEEGVVE</sequence>
<evidence type="ECO:0000313" key="2">
    <source>
        <dbReference type="Proteomes" id="UP000827872"/>
    </source>
</evidence>
<accession>A0ACB8EUN4</accession>
<comment type="caution">
    <text evidence="1">The sequence shown here is derived from an EMBL/GenBank/DDBJ whole genome shotgun (WGS) entry which is preliminary data.</text>
</comment>
<gene>
    <name evidence="1" type="ORF">K3G42_007729</name>
</gene>